<dbReference type="InterPro" id="IPR000223">
    <property type="entry name" value="Pept_S26A_signal_pept_1"/>
</dbReference>
<dbReference type="RefSeq" id="WP_229776212.1">
    <property type="nucleotide sequence ID" value="NZ_BMQL01000026.1"/>
</dbReference>
<keyword evidence="9" id="KW-1185">Reference proteome</keyword>
<dbReference type="EMBL" id="BMQL01000026">
    <property type="protein sequence ID" value="GGR21021.1"/>
    <property type="molecule type" value="Genomic_DNA"/>
</dbReference>
<dbReference type="NCBIfam" id="TIGR02227">
    <property type="entry name" value="sigpep_I_bact"/>
    <property type="match status" value="1"/>
</dbReference>
<dbReference type="AlphaFoldDB" id="A0A918F980"/>
<dbReference type="PROSITE" id="PS00760">
    <property type="entry name" value="SPASE_I_2"/>
    <property type="match status" value="1"/>
</dbReference>
<proteinExistence type="inferred from homology"/>
<dbReference type="InterPro" id="IPR036286">
    <property type="entry name" value="LexA/Signal_pep-like_sf"/>
</dbReference>
<evidence type="ECO:0000313" key="8">
    <source>
        <dbReference type="EMBL" id="GGR21021.1"/>
    </source>
</evidence>
<dbReference type="InterPro" id="IPR019533">
    <property type="entry name" value="Peptidase_S26"/>
</dbReference>
<reference evidence="8" key="2">
    <citation type="submission" date="2020-09" db="EMBL/GenBank/DDBJ databases">
        <authorList>
            <person name="Sun Q."/>
            <person name="Ohkuma M."/>
        </authorList>
    </citation>
    <scope>NUCLEOTIDE SEQUENCE</scope>
    <source>
        <strain evidence="8">JCM 31311</strain>
    </source>
</reference>
<feature type="active site" evidence="5">
    <location>
        <position position="51"/>
    </location>
</feature>
<evidence type="ECO:0000256" key="3">
    <source>
        <dbReference type="ARBA" id="ARBA00013208"/>
    </source>
</evidence>
<feature type="domain" description="Peptidase S26" evidence="7">
    <location>
        <begin position="22"/>
        <end position="215"/>
    </location>
</feature>
<dbReference type="EC" id="3.4.21.89" evidence="3 6"/>
<dbReference type="PANTHER" id="PTHR43390">
    <property type="entry name" value="SIGNAL PEPTIDASE I"/>
    <property type="match status" value="1"/>
</dbReference>
<dbReference type="InterPro" id="IPR019757">
    <property type="entry name" value="Pept_S26A_signal_pept_1_Lys-AS"/>
</dbReference>
<dbReference type="SUPFAM" id="SSF51306">
    <property type="entry name" value="LexA/Signal peptidase"/>
    <property type="match status" value="1"/>
</dbReference>
<evidence type="ECO:0000256" key="1">
    <source>
        <dbReference type="ARBA" id="ARBA00000677"/>
    </source>
</evidence>
<organism evidence="8 9">
    <name type="scientific">Deinococcus ruber</name>
    <dbReference type="NCBI Taxonomy" id="1848197"/>
    <lineage>
        <taxon>Bacteria</taxon>
        <taxon>Thermotogati</taxon>
        <taxon>Deinococcota</taxon>
        <taxon>Deinococci</taxon>
        <taxon>Deinococcales</taxon>
        <taxon>Deinococcaceae</taxon>
        <taxon>Deinococcus</taxon>
    </lineage>
</organism>
<protein>
    <recommendedName>
        <fullName evidence="3 6">Signal peptidase I</fullName>
        <ecNumber evidence="3 6">3.4.21.89</ecNumber>
    </recommendedName>
</protein>
<keyword evidence="6" id="KW-0645">Protease</keyword>
<evidence type="ECO:0000313" key="9">
    <source>
        <dbReference type="Proteomes" id="UP000603865"/>
    </source>
</evidence>
<dbReference type="GO" id="GO:0004252">
    <property type="term" value="F:serine-type endopeptidase activity"/>
    <property type="evidence" value="ECO:0007669"/>
    <property type="project" value="InterPro"/>
</dbReference>
<evidence type="ECO:0000259" key="7">
    <source>
        <dbReference type="Pfam" id="PF10502"/>
    </source>
</evidence>
<gene>
    <name evidence="8" type="ORF">GCM10008957_36610</name>
</gene>
<dbReference type="PANTHER" id="PTHR43390:SF1">
    <property type="entry name" value="CHLOROPLAST PROCESSING PEPTIDASE"/>
    <property type="match status" value="1"/>
</dbReference>
<evidence type="ECO:0000256" key="6">
    <source>
        <dbReference type="RuleBase" id="RU362042"/>
    </source>
</evidence>
<evidence type="ECO:0000256" key="4">
    <source>
        <dbReference type="ARBA" id="ARBA00022801"/>
    </source>
</evidence>
<dbReference type="CDD" id="cd06530">
    <property type="entry name" value="S26_SPase_I"/>
    <property type="match status" value="1"/>
</dbReference>
<feature type="active site" evidence="5">
    <location>
        <position position="110"/>
    </location>
</feature>
<reference evidence="8" key="1">
    <citation type="journal article" date="2014" name="Int. J. Syst. Evol. Microbiol.">
        <title>Complete genome sequence of Corynebacterium casei LMG S-19264T (=DSM 44701T), isolated from a smear-ripened cheese.</title>
        <authorList>
            <consortium name="US DOE Joint Genome Institute (JGI-PGF)"/>
            <person name="Walter F."/>
            <person name="Albersmeier A."/>
            <person name="Kalinowski J."/>
            <person name="Ruckert C."/>
        </authorList>
    </citation>
    <scope>NUCLEOTIDE SEQUENCE</scope>
    <source>
        <strain evidence="8">JCM 31311</strain>
    </source>
</reference>
<name>A0A918F980_9DEIO</name>
<comment type="subcellular location">
    <subcellularLocation>
        <location evidence="6">Membrane</location>
        <topology evidence="6">Single-pass type II membrane protein</topology>
    </subcellularLocation>
</comment>
<sequence>MSDVPDAPVQVASMPVPPRWKRVWREVLQPVVIAVLFTQFVATMVGVDGASMMPSLRNGERVIVPKYETWLHKAGIGQYSRGDILIFRPPGTAVTSSFLGLWTYRPFLIKRLIGLPGDTVRLNQGKVYVNNRLISQTFTTAYWEAQGCWDTSSALANNASVDPLSASAIRTSITVPAGQYFVMGDNRTANGSEDSRLFGTVLSRDVAGRAALVVWPFLRRANATYDCSYRGRRPQDGVKTSGPLQENLRLLTRPGAFSLIR</sequence>
<dbReference type="GO" id="GO:0016020">
    <property type="term" value="C:membrane"/>
    <property type="evidence" value="ECO:0007669"/>
    <property type="project" value="UniProtKB-SubCell"/>
</dbReference>
<dbReference type="Proteomes" id="UP000603865">
    <property type="component" value="Unassembled WGS sequence"/>
</dbReference>
<dbReference type="GO" id="GO:0006465">
    <property type="term" value="P:signal peptide processing"/>
    <property type="evidence" value="ECO:0007669"/>
    <property type="project" value="InterPro"/>
</dbReference>
<dbReference type="GO" id="GO:0009003">
    <property type="term" value="F:signal peptidase activity"/>
    <property type="evidence" value="ECO:0007669"/>
    <property type="project" value="UniProtKB-EC"/>
</dbReference>
<comment type="similarity">
    <text evidence="2 6">Belongs to the peptidase S26 family.</text>
</comment>
<comment type="catalytic activity">
    <reaction evidence="1 6">
        <text>Cleavage of hydrophobic, N-terminal signal or leader sequences from secreted and periplasmic proteins.</text>
        <dbReference type="EC" id="3.4.21.89"/>
    </reaction>
</comment>
<keyword evidence="4 6" id="KW-0378">Hydrolase</keyword>
<dbReference type="PRINTS" id="PR00727">
    <property type="entry name" value="LEADERPTASE"/>
</dbReference>
<dbReference type="Gene3D" id="2.10.109.10">
    <property type="entry name" value="Umud Fragment, subunit A"/>
    <property type="match status" value="1"/>
</dbReference>
<dbReference type="Pfam" id="PF10502">
    <property type="entry name" value="Peptidase_S26"/>
    <property type="match status" value="1"/>
</dbReference>
<comment type="caution">
    <text evidence="8">The sequence shown here is derived from an EMBL/GenBank/DDBJ whole genome shotgun (WGS) entry which is preliminary data.</text>
</comment>
<evidence type="ECO:0000256" key="5">
    <source>
        <dbReference type="PIRSR" id="PIRSR600223-1"/>
    </source>
</evidence>
<evidence type="ECO:0000256" key="2">
    <source>
        <dbReference type="ARBA" id="ARBA00009370"/>
    </source>
</evidence>
<accession>A0A918F980</accession>